<accession>A0ABQ5BJE4</accession>
<evidence type="ECO:0000313" key="2">
    <source>
        <dbReference type="Proteomes" id="UP001151760"/>
    </source>
</evidence>
<gene>
    <name evidence="1" type="ORF">Tco_0861234</name>
</gene>
<evidence type="ECO:0000313" key="1">
    <source>
        <dbReference type="EMBL" id="GJT14192.1"/>
    </source>
</evidence>
<dbReference type="Proteomes" id="UP001151760">
    <property type="component" value="Unassembled WGS sequence"/>
</dbReference>
<reference evidence="1" key="2">
    <citation type="submission" date="2022-01" db="EMBL/GenBank/DDBJ databases">
        <authorList>
            <person name="Yamashiro T."/>
            <person name="Shiraishi A."/>
            <person name="Satake H."/>
            <person name="Nakayama K."/>
        </authorList>
    </citation>
    <scope>NUCLEOTIDE SEQUENCE</scope>
</reference>
<organism evidence="1 2">
    <name type="scientific">Tanacetum coccineum</name>
    <dbReference type="NCBI Taxonomy" id="301880"/>
    <lineage>
        <taxon>Eukaryota</taxon>
        <taxon>Viridiplantae</taxon>
        <taxon>Streptophyta</taxon>
        <taxon>Embryophyta</taxon>
        <taxon>Tracheophyta</taxon>
        <taxon>Spermatophyta</taxon>
        <taxon>Magnoliopsida</taxon>
        <taxon>eudicotyledons</taxon>
        <taxon>Gunneridae</taxon>
        <taxon>Pentapetalae</taxon>
        <taxon>asterids</taxon>
        <taxon>campanulids</taxon>
        <taxon>Asterales</taxon>
        <taxon>Asteraceae</taxon>
        <taxon>Asteroideae</taxon>
        <taxon>Anthemideae</taxon>
        <taxon>Anthemidinae</taxon>
        <taxon>Tanacetum</taxon>
    </lineage>
</organism>
<sequence>MNDCLPDLSYRCSLSADLSAFLPLASLALQIIHMIGRKTYPELSSLEIEKLYNKKGMKAFMDIEEVPFDVSDIRKKPNESLDGVNLTRPKKGVKFEANDSLDGLNLARPDLWRKS</sequence>
<reference evidence="1" key="1">
    <citation type="journal article" date="2022" name="Int. J. Mol. Sci.">
        <title>Draft Genome of Tanacetum Coccineum: Genomic Comparison of Closely Related Tanacetum-Family Plants.</title>
        <authorList>
            <person name="Yamashiro T."/>
            <person name="Shiraishi A."/>
            <person name="Nakayama K."/>
            <person name="Satake H."/>
        </authorList>
    </citation>
    <scope>NUCLEOTIDE SEQUENCE</scope>
</reference>
<name>A0ABQ5BJE4_9ASTR</name>
<comment type="caution">
    <text evidence="1">The sequence shown here is derived from an EMBL/GenBank/DDBJ whole genome shotgun (WGS) entry which is preliminary data.</text>
</comment>
<keyword evidence="2" id="KW-1185">Reference proteome</keyword>
<proteinExistence type="predicted"/>
<dbReference type="EMBL" id="BQNB010013292">
    <property type="protein sequence ID" value="GJT14192.1"/>
    <property type="molecule type" value="Genomic_DNA"/>
</dbReference>
<protein>
    <submittedName>
        <fullName evidence="1">Uncharacterized protein</fullName>
    </submittedName>
</protein>